<dbReference type="EMBL" id="CP058554">
    <property type="protein sequence ID" value="QMV73336.1"/>
    <property type="molecule type" value="Genomic_DNA"/>
</dbReference>
<gene>
    <name evidence="4" type="ORF">HS961_11125</name>
</gene>
<accession>A0A7G5EH61</accession>
<dbReference type="InterPro" id="IPR005116">
    <property type="entry name" value="Transp-assoc_OB_typ1"/>
</dbReference>
<evidence type="ECO:0000313" key="4">
    <source>
        <dbReference type="EMBL" id="QMV73336.1"/>
    </source>
</evidence>
<dbReference type="Gene3D" id="2.40.50.100">
    <property type="match status" value="1"/>
</dbReference>
<evidence type="ECO:0000313" key="5">
    <source>
        <dbReference type="Proteomes" id="UP000515240"/>
    </source>
</evidence>
<feature type="domain" description="Mop" evidence="3">
    <location>
        <begin position="2"/>
        <end position="68"/>
    </location>
</feature>
<evidence type="ECO:0000256" key="1">
    <source>
        <dbReference type="ARBA" id="ARBA00022505"/>
    </source>
</evidence>
<keyword evidence="1 2" id="KW-0500">Molybdenum</keyword>
<reference evidence="4 5" key="1">
    <citation type="journal article" date="2020" name="G3 (Bethesda)">
        <title>CeMbio - The Caenorhabditis elegans Microbiome Resource.</title>
        <authorList>
            <person name="Dirksen P."/>
            <person name="Assie A."/>
            <person name="Zimmermann J."/>
            <person name="Zhang F."/>
            <person name="Tietje A.M."/>
            <person name="Marsh S.A."/>
            <person name="Felix M.A."/>
            <person name="Shapira M."/>
            <person name="Kaleta C."/>
            <person name="Schulenburg H."/>
            <person name="Samuel B."/>
        </authorList>
    </citation>
    <scope>NUCLEOTIDE SEQUENCE [LARGE SCALE GENOMIC DNA]</scope>
    <source>
        <strain evidence="4 5">BIGb0172</strain>
    </source>
</reference>
<sequence>MKISARNVLSGTVISLTRGPVSTEVVLEIAPGVQIASSITTNSADSLNLKEGAKAYGVIKASSVMIGVDE</sequence>
<organism evidence="4 5">
    <name type="scientific">Comamonas piscis</name>
    <dbReference type="NCBI Taxonomy" id="1562974"/>
    <lineage>
        <taxon>Bacteria</taxon>
        <taxon>Pseudomonadati</taxon>
        <taxon>Pseudomonadota</taxon>
        <taxon>Betaproteobacteria</taxon>
        <taxon>Burkholderiales</taxon>
        <taxon>Comamonadaceae</taxon>
        <taxon>Comamonas</taxon>
    </lineage>
</organism>
<protein>
    <submittedName>
        <fullName evidence="4">TOBE domain-containing protein</fullName>
    </submittedName>
</protein>
<keyword evidence="5" id="KW-1185">Reference proteome</keyword>
<dbReference type="SUPFAM" id="SSF50331">
    <property type="entry name" value="MOP-like"/>
    <property type="match status" value="1"/>
</dbReference>
<dbReference type="Proteomes" id="UP000515240">
    <property type="component" value="Chromosome"/>
</dbReference>
<evidence type="ECO:0000256" key="2">
    <source>
        <dbReference type="PROSITE-ProRule" id="PRU01213"/>
    </source>
</evidence>
<dbReference type="RefSeq" id="WP_182327900.1">
    <property type="nucleotide sequence ID" value="NZ_CP058554.1"/>
</dbReference>
<dbReference type="PROSITE" id="PS51866">
    <property type="entry name" value="MOP"/>
    <property type="match status" value="1"/>
</dbReference>
<dbReference type="KEGG" id="cpis:HS961_11125"/>
<evidence type="ECO:0000259" key="3">
    <source>
        <dbReference type="PROSITE" id="PS51866"/>
    </source>
</evidence>
<proteinExistence type="predicted"/>
<dbReference type="InterPro" id="IPR008995">
    <property type="entry name" value="Mo/tungstate-bd_C_term_dom"/>
</dbReference>
<dbReference type="NCBIfam" id="TIGR00638">
    <property type="entry name" value="Mop"/>
    <property type="match status" value="1"/>
</dbReference>
<dbReference type="AlphaFoldDB" id="A0A7G5EH61"/>
<name>A0A7G5EH61_9BURK</name>
<dbReference type="InterPro" id="IPR004606">
    <property type="entry name" value="Mop_domain"/>
</dbReference>
<dbReference type="Pfam" id="PF03459">
    <property type="entry name" value="TOBE"/>
    <property type="match status" value="1"/>
</dbReference>
<dbReference type="GO" id="GO:0015689">
    <property type="term" value="P:molybdate ion transport"/>
    <property type="evidence" value="ECO:0007669"/>
    <property type="project" value="InterPro"/>
</dbReference>